<sequence>MASLRFVLVFALCSFYGGTRAEDTSEGLTIIGGHNVSITDAPYMAALYSKGKFVCGGTIIHDMFVLTSAHCVRNSIKPRKVIIGADRLKADDDKVVIGVKEEFCHENYHPDPETNDICLLKLYKPIPFGPKIAKVDLPSQDFQIPGGLLVNVTGWGITSPSSQRIRAKKLQQVTIVTVSESECLRYYPDLTDNLICAGSKGRDACRGDDGGPLTLYDTQIGVVSYEKGCGRVAGVYTKVSSYITWIKNTIEANL</sequence>
<evidence type="ECO:0000313" key="2">
    <source>
        <dbReference type="Proteomes" id="UP001064048"/>
    </source>
</evidence>
<protein>
    <submittedName>
        <fullName evidence="1">Uncharacterized protein</fullName>
    </submittedName>
</protein>
<evidence type="ECO:0000313" key="1">
    <source>
        <dbReference type="EMBL" id="KAI8441972.1"/>
    </source>
</evidence>
<dbReference type="Proteomes" id="UP001064048">
    <property type="component" value="Chromosome 9"/>
</dbReference>
<name>A0ACC0L093_CHOFU</name>
<accession>A0ACC0L093</accession>
<comment type="caution">
    <text evidence="1">The sequence shown here is derived from an EMBL/GenBank/DDBJ whole genome shotgun (WGS) entry which is preliminary data.</text>
</comment>
<organism evidence="1 2">
    <name type="scientific">Choristoneura fumiferana</name>
    <name type="common">Spruce budworm moth</name>
    <name type="synonym">Archips fumiferana</name>
    <dbReference type="NCBI Taxonomy" id="7141"/>
    <lineage>
        <taxon>Eukaryota</taxon>
        <taxon>Metazoa</taxon>
        <taxon>Ecdysozoa</taxon>
        <taxon>Arthropoda</taxon>
        <taxon>Hexapoda</taxon>
        <taxon>Insecta</taxon>
        <taxon>Pterygota</taxon>
        <taxon>Neoptera</taxon>
        <taxon>Endopterygota</taxon>
        <taxon>Lepidoptera</taxon>
        <taxon>Glossata</taxon>
        <taxon>Ditrysia</taxon>
        <taxon>Tortricoidea</taxon>
        <taxon>Tortricidae</taxon>
        <taxon>Tortricinae</taxon>
        <taxon>Choristoneura</taxon>
    </lineage>
</organism>
<gene>
    <name evidence="1" type="ORF">MSG28_005642</name>
</gene>
<keyword evidence="2" id="KW-1185">Reference proteome</keyword>
<reference evidence="1 2" key="1">
    <citation type="journal article" date="2022" name="Genome Biol. Evol.">
        <title>The Spruce Budworm Genome: Reconstructing the Evolutionary History of Antifreeze Proteins.</title>
        <authorList>
            <person name="Beliveau C."/>
            <person name="Gagne P."/>
            <person name="Picq S."/>
            <person name="Vernygora O."/>
            <person name="Keeling C.I."/>
            <person name="Pinkney K."/>
            <person name="Doucet D."/>
            <person name="Wen F."/>
            <person name="Johnston J.S."/>
            <person name="Maaroufi H."/>
            <person name="Boyle B."/>
            <person name="Laroche J."/>
            <person name="Dewar K."/>
            <person name="Juretic N."/>
            <person name="Blackburn G."/>
            <person name="Nisole A."/>
            <person name="Brunet B."/>
            <person name="Brandao M."/>
            <person name="Lumley L."/>
            <person name="Duan J."/>
            <person name="Quan G."/>
            <person name="Lucarotti C.J."/>
            <person name="Roe A.D."/>
            <person name="Sperling F.A.H."/>
            <person name="Levesque R.C."/>
            <person name="Cusson M."/>
        </authorList>
    </citation>
    <scope>NUCLEOTIDE SEQUENCE [LARGE SCALE GENOMIC DNA]</scope>
    <source>
        <strain evidence="1">Glfc:IPQL:Cfum</strain>
    </source>
</reference>
<proteinExistence type="predicted"/>
<dbReference type="EMBL" id="CM046109">
    <property type="protein sequence ID" value="KAI8441972.1"/>
    <property type="molecule type" value="Genomic_DNA"/>
</dbReference>